<dbReference type="EMBL" id="JACEFO010000338">
    <property type="protein sequence ID" value="KAF8774978.1"/>
    <property type="molecule type" value="Genomic_DNA"/>
</dbReference>
<proteinExistence type="predicted"/>
<dbReference type="InterPro" id="IPR055411">
    <property type="entry name" value="LRR_FXL15/At3g58940/PEG3-like"/>
</dbReference>
<protein>
    <recommendedName>
        <fullName evidence="2">F-box/LRR-repeat protein 15/At3g58940/PEG3-like LRR domain-containing protein</fullName>
    </recommendedName>
</protein>
<feature type="compositionally biased region" description="Basic and acidic residues" evidence="1">
    <location>
        <begin position="304"/>
        <end position="320"/>
    </location>
</feature>
<evidence type="ECO:0000259" key="2">
    <source>
        <dbReference type="Pfam" id="PF24758"/>
    </source>
</evidence>
<feature type="domain" description="F-box/LRR-repeat protein 15/At3g58940/PEG3-like LRR" evidence="2">
    <location>
        <begin position="45"/>
        <end position="114"/>
    </location>
</feature>
<dbReference type="Proteomes" id="UP000636709">
    <property type="component" value="Unassembled WGS sequence"/>
</dbReference>
<dbReference type="OrthoDB" id="683801at2759"/>
<dbReference type="SUPFAM" id="SSF52047">
    <property type="entry name" value="RNI-like"/>
    <property type="match status" value="1"/>
</dbReference>
<feature type="region of interest" description="Disordered" evidence="1">
    <location>
        <begin position="297"/>
        <end position="320"/>
    </location>
</feature>
<dbReference type="InterPro" id="IPR053197">
    <property type="entry name" value="F-box_SCFL_complex_component"/>
</dbReference>
<dbReference type="Gene3D" id="3.80.10.10">
    <property type="entry name" value="Ribonuclease Inhibitor"/>
    <property type="match status" value="1"/>
</dbReference>
<sequence>MVPVVREEALCGLLADHVCVGLKVVYILRRLDMLLAMCRAGNQILKLSRVILDDTTLAQLSSRCTSLEELELNGCSVVGKEIRSNSLRCLTMINCKFSIGSGVHAPNLLSLRCIRPFQQVPQFWNMEFLATAIISLDDSCMPSDSWWTWTEDDKDEPYLNDNIAVHSGAEDLDDNRGSSGAVDEVDGCTVCYEEIADKYNGACGGKFGGDGLLCSLSNVRTLELSAHSGEANKIRVGFNPEASSFTCTNLKKVEITCCKNDDMLSILAKLFHVNGIAHEKIFVRRTTCTCDAKRNAGSKAKRKAQTESEKRPEKQIKLGY</sequence>
<reference evidence="3" key="1">
    <citation type="submission" date="2020-07" db="EMBL/GenBank/DDBJ databases">
        <title>Genome sequence and genetic diversity analysis of an under-domesticated orphan crop, white fonio (Digitaria exilis).</title>
        <authorList>
            <person name="Bennetzen J.L."/>
            <person name="Chen S."/>
            <person name="Ma X."/>
            <person name="Wang X."/>
            <person name="Yssel A.E.J."/>
            <person name="Chaluvadi S.R."/>
            <person name="Johnson M."/>
            <person name="Gangashetty P."/>
            <person name="Hamidou F."/>
            <person name="Sanogo M.D."/>
            <person name="Zwaenepoel A."/>
            <person name="Wallace J."/>
            <person name="Van De Peer Y."/>
            <person name="Van Deynze A."/>
        </authorList>
    </citation>
    <scope>NUCLEOTIDE SEQUENCE</scope>
    <source>
        <tissue evidence="3">Leaves</tissue>
    </source>
</reference>
<dbReference type="Pfam" id="PF24758">
    <property type="entry name" value="LRR_At5g56370"/>
    <property type="match status" value="1"/>
</dbReference>
<gene>
    <name evidence="3" type="ORF">HU200_005026</name>
</gene>
<dbReference type="InterPro" id="IPR032675">
    <property type="entry name" value="LRR_dom_sf"/>
</dbReference>
<comment type="caution">
    <text evidence="3">The sequence shown here is derived from an EMBL/GenBank/DDBJ whole genome shotgun (WGS) entry which is preliminary data.</text>
</comment>
<evidence type="ECO:0000313" key="4">
    <source>
        <dbReference type="Proteomes" id="UP000636709"/>
    </source>
</evidence>
<dbReference type="AlphaFoldDB" id="A0A835FS69"/>
<dbReference type="PANTHER" id="PTHR34223:SF34">
    <property type="entry name" value="F-BOX DOMAIN-CONTAINING PROTEIN"/>
    <property type="match status" value="1"/>
</dbReference>
<accession>A0A835FS69</accession>
<name>A0A835FS69_9POAL</name>
<keyword evidence="4" id="KW-1185">Reference proteome</keyword>
<dbReference type="PANTHER" id="PTHR34223">
    <property type="entry name" value="OS11G0201299 PROTEIN"/>
    <property type="match status" value="1"/>
</dbReference>
<evidence type="ECO:0000313" key="3">
    <source>
        <dbReference type="EMBL" id="KAF8774978.1"/>
    </source>
</evidence>
<evidence type="ECO:0000256" key="1">
    <source>
        <dbReference type="SAM" id="MobiDB-lite"/>
    </source>
</evidence>
<organism evidence="3 4">
    <name type="scientific">Digitaria exilis</name>
    <dbReference type="NCBI Taxonomy" id="1010633"/>
    <lineage>
        <taxon>Eukaryota</taxon>
        <taxon>Viridiplantae</taxon>
        <taxon>Streptophyta</taxon>
        <taxon>Embryophyta</taxon>
        <taxon>Tracheophyta</taxon>
        <taxon>Spermatophyta</taxon>
        <taxon>Magnoliopsida</taxon>
        <taxon>Liliopsida</taxon>
        <taxon>Poales</taxon>
        <taxon>Poaceae</taxon>
        <taxon>PACMAD clade</taxon>
        <taxon>Panicoideae</taxon>
        <taxon>Panicodae</taxon>
        <taxon>Paniceae</taxon>
        <taxon>Anthephorinae</taxon>
        <taxon>Digitaria</taxon>
    </lineage>
</organism>